<gene>
    <name evidence="2" type="ORF">HYC85_020325</name>
</gene>
<keyword evidence="1" id="KW-1133">Transmembrane helix</keyword>
<keyword evidence="1" id="KW-0472">Membrane</keyword>
<accession>A0A7J7GPG0</accession>
<feature type="transmembrane region" description="Helical" evidence="1">
    <location>
        <begin position="67"/>
        <end position="91"/>
    </location>
</feature>
<organism evidence="2 3">
    <name type="scientific">Camellia sinensis</name>
    <name type="common">Tea plant</name>
    <name type="synonym">Thea sinensis</name>
    <dbReference type="NCBI Taxonomy" id="4442"/>
    <lineage>
        <taxon>Eukaryota</taxon>
        <taxon>Viridiplantae</taxon>
        <taxon>Streptophyta</taxon>
        <taxon>Embryophyta</taxon>
        <taxon>Tracheophyta</taxon>
        <taxon>Spermatophyta</taxon>
        <taxon>Magnoliopsida</taxon>
        <taxon>eudicotyledons</taxon>
        <taxon>Gunneridae</taxon>
        <taxon>Pentapetalae</taxon>
        <taxon>asterids</taxon>
        <taxon>Ericales</taxon>
        <taxon>Theaceae</taxon>
        <taxon>Camellia</taxon>
    </lineage>
</organism>
<comment type="caution">
    <text evidence="2">The sequence shown here is derived from an EMBL/GenBank/DDBJ whole genome shotgun (WGS) entry which is preliminary data.</text>
</comment>
<proteinExistence type="predicted"/>
<evidence type="ECO:0000313" key="2">
    <source>
        <dbReference type="EMBL" id="KAF5942683.1"/>
    </source>
</evidence>
<feature type="transmembrane region" description="Helical" evidence="1">
    <location>
        <begin position="16"/>
        <end position="35"/>
    </location>
</feature>
<dbReference type="EMBL" id="JACBKZ010000009">
    <property type="protein sequence ID" value="KAF5942683.1"/>
    <property type="molecule type" value="Genomic_DNA"/>
</dbReference>
<dbReference type="Proteomes" id="UP000593564">
    <property type="component" value="Unassembled WGS sequence"/>
</dbReference>
<reference evidence="3" key="1">
    <citation type="journal article" date="2020" name="Nat. Commun.">
        <title>Genome assembly of wild tea tree DASZ reveals pedigree and selection history of tea varieties.</title>
        <authorList>
            <person name="Zhang W."/>
            <person name="Zhang Y."/>
            <person name="Qiu H."/>
            <person name="Guo Y."/>
            <person name="Wan H."/>
            <person name="Zhang X."/>
            <person name="Scossa F."/>
            <person name="Alseekh S."/>
            <person name="Zhang Q."/>
            <person name="Wang P."/>
            <person name="Xu L."/>
            <person name="Schmidt M.H."/>
            <person name="Jia X."/>
            <person name="Li D."/>
            <person name="Zhu A."/>
            <person name="Guo F."/>
            <person name="Chen W."/>
            <person name="Ni D."/>
            <person name="Usadel B."/>
            <person name="Fernie A.R."/>
            <person name="Wen W."/>
        </authorList>
    </citation>
    <scope>NUCLEOTIDE SEQUENCE [LARGE SCALE GENOMIC DNA]</scope>
    <source>
        <strain evidence="3">cv. G240</strain>
    </source>
</reference>
<evidence type="ECO:0000313" key="3">
    <source>
        <dbReference type="Proteomes" id="UP000593564"/>
    </source>
</evidence>
<evidence type="ECO:0000256" key="1">
    <source>
        <dbReference type="SAM" id="Phobius"/>
    </source>
</evidence>
<name>A0A7J7GPG0_CAMSI</name>
<reference evidence="2 3" key="2">
    <citation type="submission" date="2020-07" db="EMBL/GenBank/DDBJ databases">
        <title>Genome assembly of wild tea tree DASZ reveals pedigree and selection history of tea varieties.</title>
        <authorList>
            <person name="Zhang W."/>
        </authorList>
    </citation>
    <scope>NUCLEOTIDE SEQUENCE [LARGE SCALE GENOMIC DNA]</scope>
    <source>
        <strain evidence="3">cv. G240</strain>
        <tissue evidence="2">Leaf</tissue>
    </source>
</reference>
<keyword evidence="3" id="KW-1185">Reference proteome</keyword>
<keyword evidence="1" id="KW-0812">Transmembrane</keyword>
<dbReference type="AlphaFoldDB" id="A0A7J7GPG0"/>
<sequence length="163" mass="18067">MQRLVSELTLTGEIKQAAGVVLWFIVTCLLLYCWLNDGHRIRISMVTEDVAVSVVAYVYRQKHPLNLIILGLYTLCLHLTVGKIVLEALILTSDVVASLTRWSSEETSSSGNLTVMNSDLMKGTLILITIGDDLRRAKTSAISNQSCSPLYLLSSWLVLSRLN</sequence>
<protein>
    <submittedName>
        <fullName evidence="2">Uncharacterized protein</fullName>
    </submittedName>
</protein>